<feature type="domain" description="RRM" evidence="4">
    <location>
        <begin position="6"/>
        <end position="80"/>
    </location>
</feature>
<name>T1JUT5_TETUR</name>
<dbReference type="eggNOG" id="KOG0107">
    <property type="taxonomic scope" value="Eukaryota"/>
</dbReference>
<accession>T1JUT5</accession>
<feature type="compositionally biased region" description="Low complexity" evidence="3">
    <location>
        <begin position="170"/>
        <end position="179"/>
    </location>
</feature>
<evidence type="ECO:0000259" key="4">
    <source>
        <dbReference type="PROSITE" id="PS50102"/>
    </source>
</evidence>
<feature type="compositionally biased region" description="Low complexity" evidence="3">
    <location>
        <begin position="135"/>
        <end position="157"/>
    </location>
</feature>
<dbReference type="EnsemblMetazoa" id="tetur02g02110.1">
    <property type="protein sequence ID" value="tetur02g02110.1"/>
    <property type="gene ID" value="tetur02g02110"/>
</dbReference>
<dbReference type="GO" id="GO:0003723">
    <property type="term" value="F:RNA binding"/>
    <property type="evidence" value="ECO:0007669"/>
    <property type="project" value="UniProtKB-UniRule"/>
</dbReference>
<feature type="compositionally biased region" description="Gly residues" evidence="3">
    <location>
        <begin position="99"/>
        <end position="134"/>
    </location>
</feature>
<dbReference type="AlphaFoldDB" id="T1JUT5"/>
<proteinExistence type="predicted"/>
<evidence type="ECO:0000256" key="2">
    <source>
        <dbReference type="PROSITE-ProRule" id="PRU00176"/>
    </source>
</evidence>
<dbReference type="SMART" id="SM00360">
    <property type="entry name" value="RRM"/>
    <property type="match status" value="1"/>
</dbReference>
<evidence type="ECO:0000256" key="3">
    <source>
        <dbReference type="SAM" id="MobiDB-lite"/>
    </source>
</evidence>
<dbReference type="InterPro" id="IPR035979">
    <property type="entry name" value="RBD_domain_sf"/>
</dbReference>
<evidence type="ECO:0000313" key="5">
    <source>
        <dbReference type="EnsemblMetazoa" id="tetur02g02110.1"/>
    </source>
</evidence>
<dbReference type="Pfam" id="PF00076">
    <property type="entry name" value="RRM_1"/>
    <property type="match status" value="1"/>
</dbReference>
<gene>
    <name evidence="5" type="primary">107371380</name>
</gene>
<keyword evidence="6" id="KW-1185">Reference proteome</keyword>
<dbReference type="FunFam" id="3.30.70.330:FF:001074">
    <property type="entry name" value="Splicing factor, arginine/serine-rich 7"/>
    <property type="match status" value="1"/>
</dbReference>
<dbReference type="EMBL" id="CAEY01000784">
    <property type="status" value="NOT_ANNOTATED_CDS"/>
    <property type="molecule type" value="Genomic_DNA"/>
</dbReference>
<sequence length="188" mass="19779">MTYSRNRVFIGGISSSTSKDEIEREFAKYGRLNSVWVAQNPPGFAFVEYEDGRDAQEAVKQLNGTALFDDNKVRVEHSRDRPSGRGRSDRGSGRTMGSRGRGGSGGGSFSRGGGGGGSSFRSSRGGGSFRGGSSSGSSSRYSESRNGSSSRYGSSSSSKDKYGSSGGGSSSYSSYRSRSPIGHSSSRY</sequence>
<feature type="region of interest" description="Disordered" evidence="3">
    <location>
        <begin position="69"/>
        <end position="188"/>
    </location>
</feature>
<dbReference type="OrthoDB" id="5970at2759"/>
<dbReference type="OMA" id="VHGLSWH"/>
<dbReference type="SUPFAM" id="SSF54928">
    <property type="entry name" value="RNA-binding domain, RBD"/>
    <property type="match status" value="1"/>
</dbReference>
<dbReference type="InterPro" id="IPR000504">
    <property type="entry name" value="RRM_dom"/>
</dbReference>
<dbReference type="InterPro" id="IPR012677">
    <property type="entry name" value="Nucleotide-bd_a/b_plait_sf"/>
</dbReference>
<dbReference type="Proteomes" id="UP000015104">
    <property type="component" value="Unassembled WGS sequence"/>
</dbReference>
<organism evidence="5 6">
    <name type="scientific">Tetranychus urticae</name>
    <name type="common">Two-spotted spider mite</name>
    <dbReference type="NCBI Taxonomy" id="32264"/>
    <lineage>
        <taxon>Eukaryota</taxon>
        <taxon>Metazoa</taxon>
        <taxon>Ecdysozoa</taxon>
        <taxon>Arthropoda</taxon>
        <taxon>Chelicerata</taxon>
        <taxon>Arachnida</taxon>
        <taxon>Acari</taxon>
        <taxon>Acariformes</taxon>
        <taxon>Trombidiformes</taxon>
        <taxon>Prostigmata</taxon>
        <taxon>Eleutherengona</taxon>
        <taxon>Raphignathae</taxon>
        <taxon>Tetranychoidea</taxon>
        <taxon>Tetranychidae</taxon>
        <taxon>Tetranychus</taxon>
    </lineage>
</organism>
<evidence type="ECO:0000256" key="1">
    <source>
        <dbReference type="ARBA" id="ARBA00022884"/>
    </source>
</evidence>
<keyword evidence="1 2" id="KW-0694">RNA-binding</keyword>
<dbReference type="PROSITE" id="PS50102">
    <property type="entry name" value="RRM"/>
    <property type="match status" value="1"/>
</dbReference>
<dbReference type="HOGENOM" id="CLU_012062_20_5_1"/>
<reference evidence="6" key="1">
    <citation type="submission" date="2011-08" db="EMBL/GenBank/DDBJ databases">
        <authorList>
            <person name="Rombauts S."/>
        </authorList>
    </citation>
    <scope>NUCLEOTIDE SEQUENCE</scope>
    <source>
        <strain evidence="6">London</strain>
    </source>
</reference>
<dbReference type="KEGG" id="tut:107371380"/>
<dbReference type="PANTHER" id="PTHR23147">
    <property type="entry name" value="SERINE/ARGININE RICH SPLICING FACTOR"/>
    <property type="match status" value="1"/>
</dbReference>
<dbReference type="Gene3D" id="3.30.70.330">
    <property type="match status" value="1"/>
</dbReference>
<feature type="compositionally biased region" description="Basic and acidic residues" evidence="3">
    <location>
        <begin position="69"/>
        <end position="92"/>
    </location>
</feature>
<reference evidence="5" key="2">
    <citation type="submission" date="2015-06" db="UniProtKB">
        <authorList>
            <consortium name="EnsemblMetazoa"/>
        </authorList>
    </citation>
    <scope>IDENTIFICATION</scope>
</reference>
<dbReference type="STRING" id="32264.T1JUT5"/>
<protein>
    <recommendedName>
        <fullName evidence="4">RRM domain-containing protein</fullName>
    </recommendedName>
</protein>
<dbReference type="InterPro" id="IPR050907">
    <property type="entry name" value="SRSF"/>
</dbReference>
<evidence type="ECO:0000313" key="6">
    <source>
        <dbReference type="Proteomes" id="UP000015104"/>
    </source>
</evidence>